<keyword evidence="5 6" id="KW-0067">ATP-binding</keyword>
<dbReference type="PROSITE" id="PS50011">
    <property type="entry name" value="PROTEIN_KINASE_DOM"/>
    <property type="match status" value="1"/>
</dbReference>
<dbReference type="Gene3D" id="1.10.510.10">
    <property type="entry name" value="Transferase(Phosphotransferase) domain 1"/>
    <property type="match status" value="1"/>
</dbReference>
<keyword evidence="4 9" id="KW-0418">Kinase</keyword>
<feature type="region of interest" description="Disordered" evidence="7">
    <location>
        <begin position="1"/>
        <end position="26"/>
    </location>
</feature>
<keyword evidence="2" id="KW-0808">Transferase</keyword>
<name>A6FYR8_9BACT</name>
<keyword evidence="1 9" id="KW-0723">Serine/threonine-protein kinase</keyword>
<dbReference type="Pfam" id="PF00069">
    <property type="entry name" value="Pkinase"/>
    <property type="match status" value="1"/>
</dbReference>
<dbReference type="OrthoDB" id="5476445at2"/>
<dbReference type="SUPFAM" id="SSF56112">
    <property type="entry name" value="Protein kinase-like (PK-like)"/>
    <property type="match status" value="1"/>
</dbReference>
<dbReference type="eggNOG" id="COG0515">
    <property type="taxonomic scope" value="Bacteria"/>
</dbReference>
<evidence type="ECO:0000256" key="5">
    <source>
        <dbReference type="ARBA" id="ARBA00022840"/>
    </source>
</evidence>
<dbReference type="InterPro" id="IPR041664">
    <property type="entry name" value="AAA_16"/>
</dbReference>
<dbReference type="InterPro" id="IPR000719">
    <property type="entry name" value="Prot_kinase_dom"/>
</dbReference>
<dbReference type="PROSITE" id="PS00108">
    <property type="entry name" value="PROTEIN_KINASE_ST"/>
    <property type="match status" value="1"/>
</dbReference>
<keyword evidence="10" id="KW-1185">Reference proteome</keyword>
<gene>
    <name evidence="9" type="ORF">PPSIR1_40690</name>
</gene>
<evidence type="ECO:0000313" key="9">
    <source>
        <dbReference type="EMBL" id="EDM81340.1"/>
    </source>
</evidence>
<evidence type="ECO:0000256" key="3">
    <source>
        <dbReference type="ARBA" id="ARBA00022741"/>
    </source>
</evidence>
<organism evidence="9 10">
    <name type="scientific">Plesiocystis pacifica SIR-1</name>
    <dbReference type="NCBI Taxonomy" id="391625"/>
    <lineage>
        <taxon>Bacteria</taxon>
        <taxon>Pseudomonadati</taxon>
        <taxon>Myxococcota</taxon>
        <taxon>Polyangia</taxon>
        <taxon>Nannocystales</taxon>
        <taxon>Nannocystaceae</taxon>
        <taxon>Plesiocystis</taxon>
    </lineage>
</organism>
<feature type="binding site" evidence="6">
    <location>
        <position position="82"/>
    </location>
    <ligand>
        <name>ATP</name>
        <dbReference type="ChEBI" id="CHEBI:30616"/>
    </ligand>
</feature>
<protein>
    <submittedName>
        <fullName evidence="9">Tyrosine protein kinase:Serine/threonine protein kinase:Sel1-like repeat</fullName>
    </submittedName>
</protein>
<feature type="domain" description="Protein kinase" evidence="8">
    <location>
        <begin position="47"/>
        <end position="320"/>
    </location>
</feature>
<comment type="caution">
    <text evidence="9">The sequence shown here is derived from an EMBL/GenBank/DDBJ whole genome shotgun (WGS) entry which is preliminary data.</text>
</comment>
<proteinExistence type="predicted"/>
<evidence type="ECO:0000256" key="7">
    <source>
        <dbReference type="SAM" id="MobiDB-lite"/>
    </source>
</evidence>
<dbReference type="GO" id="GO:0007165">
    <property type="term" value="P:signal transduction"/>
    <property type="evidence" value="ECO:0007669"/>
    <property type="project" value="TreeGrafter"/>
</dbReference>
<dbReference type="AlphaFoldDB" id="A6FYR8"/>
<dbReference type="Proteomes" id="UP000005801">
    <property type="component" value="Unassembled WGS sequence"/>
</dbReference>
<dbReference type="InterPro" id="IPR008271">
    <property type="entry name" value="Ser/Thr_kinase_AS"/>
</dbReference>
<dbReference type="STRING" id="391625.PPSIR1_40690"/>
<evidence type="ECO:0000313" key="10">
    <source>
        <dbReference type="Proteomes" id="UP000005801"/>
    </source>
</evidence>
<dbReference type="GO" id="GO:0004674">
    <property type="term" value="F:protein serine/threonine kinase activity"/>
    <property type="evidence" value="ECO:0007669"/>
    <property type="project" value="UniProtKB-KW"/>
</dbReference>
<dbReference type="SMART" id="SM00220">
    <property type="entry name" value="S_TKc"/>
    <property type="match status" value="1"/>
</dbReference>
<accession>A6FYR8</accession>
<evidence type="ECO:0000256" key="6">
    <source>
        <dbReference type="PROSITE-ProRule" id="PRU10141"/>
    </source>
</evidence>
<dbReference type="PROSITE" id="PS00107">
    <property type="entry name" value="PROTEIN_KINASE_ATP"/>
    <property type="match status" value="1"/>
</dbReference>
<dbReference type="EMBL" id="ABCS01000004">
    <property type="protein sequence ID" value="EDM81340.1"/>
    <property type="molecule type" value="Genomic_DNA"/>
</dbReference>
<dbReference type="InterPro" id="IPR011009">
    <property type="entry name" value="Kinase-like_dom_sf"/>
</dbReference>
<keyword evidence="3 6" id="KW-0547">Nucleotide-binding</keyword>
<evidence type="ECO:0000256" key="1">
    <source>
        <dbReference type="ARBA" id="ARBA00022527"/>
    </source>
</evidence>
<dbReference type="RefSeq" id="WP_006969617.1">
    <property type="nucleotide sequence ID" value="NZ_ABCS01000004.1"/>
</dbReference>
<evidence type="ECO:0000256" key="2">
    <source>
        <dbReference type="ARBA" id="ARBA00022679"/>
    </source>
</evidence>
<dbReference type="CDD" id="cd14014">
    <property type="entry name" value="STKc_PknB_like"/>
    <property type="match status" value="1"/>
</dbReference>
<reference evidence="9 10" key="1">
    <citation type="submission" date="2007-06" db="EMBL/GenBank/DDBJ databases">
        <authorList>
            <person name="Shimkets L."/>
            <person name="Ferriera S."/>
            <person name="Johnson J."/>
            <person name="Kravitz S."/>
            <person name="Beeson K."/>
            <person name="Sutton G."/>
            <person name="Rogers Y.-H."/>
            <person name="Friedman R."/>
            <person name="Frazier M."/>
            <person name="Venter J.C."/>
        </authorList>
    </citation>
    <scope>NUCLEOTIDE SEQUENCE [LARGE SCALE GENOMIC DNA]</scope>
    <source>
        <strain evidence="9 10">SIR-1</strain>
    </source>
</reference>
<dbReference type="PANTHER" id="PTHR43895:SF150">
    <property type="entry name" value="SERINE_THREONINE-PROTEIN KINASE STK11"/>
    <property type="match status" value="1"/>
</dbReference>
<dbReference type="GO" id="GO:0005524">
    <property type="term" value="F:ATP binding"/>
    <property type="evidence" value="ECO:0007669"/>
    <property type="project" value="UniProtKB-UniRule"/>
</dbReference>
<evidence type="ECO:0000256" key="4">
    <source>
        <dbReference type="ARBA" id="ARBA00022777"/>
    </source>
</evidence>
<evidence type="ECO:0000259" key="8">
    <source>
        <dbReference type="PROSITE" id="PS50011"/>
    </source>
</evidence>
<dbReference type="PANTHER" id="PTHR43895">
    <property type="entry name" value="CALCIUM/CALMODULIN-DEPENDENT PROTEIN KINASE KINASE-RELATED"/>
    <property type="match status" value="1"/>
</dbReference>
<sequence>MSTSPSNEDETYTHYGEGDDATYTAHPSPSGVGMLEGPSDGVRVGAYELLERVGSGGMGQVFIARNVEDGADGEGGELVALKWLGHDRGNSLHRFKREFRVLADVRHENLVHLHELVVLENSRAFFTMELLDGRHFHKYVRGRARDSELPNLIRLRRALRQLVAGVRHLHANECVHRDLKPSNVLVTQEGRVVILDFGLISDRESHAMTLSPRGVLMGTPAYIAPEHAARDRADKPADIYAIGVMLYLCLSGRLPFMGSPLDMLTDKQQKDAPDVAALVPRVPADLASLCARLLSRDPGERPTASELFAILDGDADSPEAANSSPTAAARYALGLASRERVLEGLGEAFARLPQGPVQLHLRHGQDPVKGALLDHFFDELREREGEDPGQPTMLLRGRCHARESVPYKGIDQIVDALTLQLCNASEALRQSLEPTSVAPLLQMFPVLNSVWIPDRLPLYGAEKNELRAFGVAALREVLVRAAEQFAVVVCIEDFHWAERDGAQLLTELFHSTDSPRVLLVVSYDPSVPSEALEQLEQAAELAHSGAQVLELPPLPAEEAIALARALVGERLDGLSPEQQRARLDGYVERARGDTFHLSQLILDDLEGAPPGESVTQMVIRRVLALPPRQRQLLAITAACDGRSSPTLLSACVEGAIDAELDALVHATLLRREDRDHVELAHHSIPEVVLSEFEGAELQTMHQSIADAQRSMEGARLDAIAHHLELAGAHAEAIQAYARAGEAAGEALAFSLSASLFQRALTLIHASGGASEAEQRRAIERQLSEQLVNAGRAREAVEVLLRMAEDSEPEQASAYREQAGQLYIQTGRVPEGLEQLAPTFAKLGETVPRSRLGSVLLLLWRRLRLRLRGLRYTPRPADAVPPERLEHLDTLLSTYTGLTHEETLLAVMFHARYFQLALDTGEPARLSRGFTYEAVIQLSRGNEATSRAHIQTARELIANQDSPQFEAAIDYTEYFCMTLRHEWREVAERWPRLIDGLEGAPGVQYIRGVSASRYSYTLVTLGQYRELDTRAAPWMQLTQELGLQREDAILSAMVGVARLVLDPTDEDRGIRSMLERARRWDTAHYSLPHFHVTLADIARMLCRGEYRAALEACERAQVESKRWRLDMFELVRMSLVELHGRTCAAALAEASDSERATLQARALADAKVLRSSPRAMYRGQADVIEAALCSSRGQQARVLELWNSAAEAFEAAGMRGHLAALDLRRAERQSGRQGEDARARAQAYFDAQRITARERFARLFVPI</sequence>
<dbReference type="Pfam" id="PF13191">
    <property type="entry name" value="AAA_16"/>
    <property type="match status" value="1"/>
</dbReference>
<dbReference type="InterPro" id="IPR017441">
    <property type="entry name" value="Protein_kinase_ATP_BS"/>
</dbReference>